<reference evidence="2" key="1">
    <citation type="submission" date="2016-11" db="EMBL/GenBank/DDBJ databases">
        <authorList>
            <person name="Varghese N."/>
            <person name="Submissions S."/>
        </authorList>
    </citation>
    <scope>NUCLEOTIDE SEQUENCE [LARGE SCALE GENOMIC DNA]</scope>
    <source>
        <strain evidence="2">DSM 17659</strain>
    </source>
</reference>
<dbReference type="NCBIfam" id="TIGR04256">
    <property type="entry name" value="GxxExxY"/>
    <property type="match status" value="1"/>
</dbReference>
<dbReference type="Proteomes" id="UP000184020">
    <property type="component" value="Unassembled WGS sequence"/>
</dbReference>
<dbReference type="InterPro" id="IPR026350">
    <property type="entry name" value="GxxExxY"/>
</dbReference>
<dbReference type="Pfam" id="PF13366">
    <property type="entry name" value="PDDEXK_3"/>
    <property type="match status" value="1"/>
</dbReference>
<name>A0A1M5M3H9_9FLAO</name>
<evidence type="ECO:0000313" key="1">
    <source>
        <dbReference type="EMBL" id="SHG71874.1"/>
    </source>
</evidence>
<dbReference type="AlphaFoldDB" id="A0A1M5M3H9"/>
<protein>
    <submittedName>
        <fullName evidence="1">GxxExxY protein</fullName>
    </submittedName>
</protein>
<gene>
    <name evidence="1" type="ORF">SAMN05444372_10938</name>
</gene>
<keyword evidence="2" id="KW-1185">Reference proteome</keyword>
<proteinExistence type="predicted"/>
<dbReference type="EMBL" id="FQWF01000009">
    <property type="protein sequence ID" value="SHG71874.1"/>
    <property type="molecule type" value="Genomic_DNA"/>
</dbReference>
<dbReference type="RefSeq" id="WP_073019936.1">
    <property type="nucleotide sequence ID" value="NZ_FQWF01000009.1"/>
</dbReference>
<organism evidence="1 2">
    <name type="scientific">Flavobacterium micromati</name>
    <dbReference type="NCBI Taxonomy" id="229205"/>
    <lineage>
        <taxon>Bacteria</taxon>
        <taxon>Pseudomonadati</taxon>
        <taxon>Bacteroidota</taxon>
        <taxon>Flavobacteriia</taxon>
        <taxon>Flavobacteriales</taxon>
        <taxon>Flavobacteriaceae</taxon>
        <taxon>Flavobacterium</taxon>
    </lineage>
</organism>
<sequence length="129" mass="15227">MSDTNEYYYKKNENYEIVGLCMEVHRILGPGLLEIVYKDALEIEFKNNNIPYKREKEYNVEYKGIILPHKFYADFVVYDDIILEVKSVKEISNDHLAQTLNYMKLAYTPIGIIANFQNKSLVHKRLINT</sequence>
<accession>A0A1M5M3H9</accession>
<dbReference type="STRING" id="229205.SAMN05444372_10938"/>
<evidence type="ECO:0000313" key="2">
    <source>
        <dbReference type="Proteomes" id="UP000184020"/>
    </source>
</evidence>
<dbReference type="OrthoDB" id="9806869at2"/>